<dbReference type="Proteomes" id="UP000467249">
    <property type="component" value="Chromosome"/>
</dbReference>
<evidence type="ECO:0000313" key="2">
    <source>
        <dbReference type="Proteomes" id="UP000467249"/>
    </source>
</evidence>
<protein>
    <submittedName>
        <fullName evidence="1">Uncharacterized protein</fullName>
    </submittedName>
</protein>
<gene>
    <name evidence="1" type="ORF">MANY_43700</name>
</gene>
<dbReference type="EMBL" id="AP022620">
    <property type="protein sequence ID" value="BBZ79033.1"/>
    <property type="molecule type" value="Genomic_DNA"/>
</dbReference>
<accession>A0A6N4WF41</accession>
<sequence>MIYTIDIPHTRFIPAGQSCTFEVNFRARRLIVALTKLSSYGHNHSYGTGPDLPPEENHMWLIELNIAGHRFTRHVPDKRRQLFGRGVRALPWRGSSVRPSSAA</sequence>
<proteinExistence type="predicted"/>
<name>A0A6N4WF41_9MYCO</name>
<keyword evidence="2" id="KW-1185">Reference proteome</keyword>
<organism evidence="1 2">
    <name type="scientific">Mycolicibacterium anyangense</name>
    <dbReference type="NCBI Taxonomy" id="1431246"/>
    <lineage>
        <taxon>Bacteria</taxon>
        <taxon>Bacillati</taxon>
        <taxon>Actinomycetota</taxon>
        <taxon>Actinomycetes</taxon>
        <taxon>Mycobacteriales</taxon>
        <taxon>Mycobacteriaceae</taxon>
        <taxon>Mycolicibacterium</taxon>
    </lineage>
</organism>
<evidence type="ECO:0000313" key="1">
    <source>
        <dbReference type="EMBL" id="BBZ79033.1"/>
    </source>
</evidence>
<dbReference type="KEGG" id="many:MANY_43700"/>
<reference evidence="1 2" key="1">
    <citation type="journal article" date="2019" name="Emerg. Microbes Infect.">
        <title>Comprehensive subspecies identification of 175 nontuberculous mycobacteria species based on 7547 genomic profiles.</title>
        <authorList>
            <person name="Matsumoto Y."/>
            <person name="Kinjo T."/>
            <person name="Motooka D."/>
            <person name="Nabeya D."/>
            <person name="Jung N."/>
            <person name="Uechi K."/>
            <person name="Horii T."/>
            <person name="Iida T."/>
            <person name="Fujita J."/>
            <person name="Nakamura S."/>
        </authorList>
    </citation>
    <scope>NUCLEOTIDE SEQUENCE [LARGE SCALE GENOMIC DNA]</scope>
    <source>
        <strain evidence="1 2">JCM 30275</strain>
    </source>
</reference>
<dbReference type="AlphaFoldDB" id="A0A6N4WF41"/>